<feature type="transmembrane region" description="Helical" evidence="1">
    <location>
        <begin position="90"/>
        <end position="112"/>
    </location>
</feature>
<dbReference type="RefSeq" id="WP_268059516.1">
    <property type="nucleotide sequence ID" value="NZ_JAPQFJ010000001.1"/>
</dbReference>
<dbReference type="EMBL" id="JAPQFJ010000001">
    <property type="protein sequence ID" value="MCY6957159.1"/>
    <property type="molecule type" value="Genomic_DNA"/>
</dbReference>
<feature type="transmembrane region" description="Helical" evidence="1">
    <location>
        <begin position="124"/>
        <end position="139"/>
    </location>
</feature>
<dbReference type="InterPro" id="IPR006750">
    <property type="entry name" value="YdcZ"/>
</dbReference>
<organism evidence="2 3">
    <name type="scientific">Clostridium brassicae</name>
    <dbReference type="NCBI Taxonomy" id="2999072"/>
    <lineage>
        <taxon>Bacteria</taxon>
        <taxon>Bacillati</taxon>
        <taxon>Bacillota</taxon>
        <taxon>Clostridia</taxon>
        <taxon>Eubacteriales</taxon>
        <taxon>Clostridiaceae</taxon>
        <taxon>Clostridium</taxon>
    </lineage>
</organism>
<proteinExistence type="predicted"/>
<keyword evidence="3" id="KW-1185">Reference proteome</keyword>
<feature type="transmembrane region" description="Helical" evidence="1">
    <location>
        <begin position="31"/>
        <end position="49"/>
    </location>
</feature>
<reference evidence="2" key="1">
    <citation type="submission" date="2022-12" db="EMBL/GenBank/DDBJ databases">
        <title>Clostridium sp. nov., isolated from industrial wastewater.</title>
        <authorList>
            <person name="Jiayan W."/>
        </authorList>
    </citation>
    <scope>NUCLEOTIDE SEQUENCE</scope>
    <source>
        <strain evidence="2">ZC22-4</strain>
    </source>
</reference>
<evidence type="ECO:0000313" key="2">
    <source>
        <dbReference type="EMBL" id="MCY6957159.1"/>
    </source>
</evidence>
<keyword evidence="1" id="KW-0812">Transmembrane</keyword>
<comment type="caution">
    <text evidence="2">The sequence shown here is derived from an EMBL/GenBank/DDBJ whole genome shotgun (WGS) entry which is preliminary data.</text>
</comment>
<sequence length="140" mass="15285">MYKVNAVFIGLLIAIMVTVNGVLSGHVGDYLGVLIIHIVGFVSISLILIFRKKKFDLKKDIPIYLFSGGAVGVFLVSFNNICFKELGVSLTLSLGLFGQSIASVIIDHFGFLGMEVNKFNSKKIIGFILILVGLIIMLVY</sequence>
<dbReference type="PANTHER" id="PTHR34821">
    <property type="entry name" value="INNER MEMBRANE PROTEIN YDCZ"/>
    <property type="match status" value="1"/>
</dbReference>
<feature type="transmembrane region" description="Helical" evidence="1">
    <location>
        <begin position="61"/>
        <end position="78"/>
    </location>
</feature>
<name>A0ABT4D4E8_9CLOT</name>
<evidence type="ECO:0000256" key="1">
    <source>
        <dbReference type="SAM" id="Phobius"/>
    </source>
</evidence>
<gene>
    <name evidence="2" type="ORF">OW729_00920</name>
</gene>
<protein>
    <submittedName>
        <fullName evidence="2">DMT family transporter</fullName>
    </submittedName>
</protein>
<dbReference type="Pfam" id="PF04657">
    <property type="entry name" value="DMT_YdcZ"/>
    <property type="match status" value="1"/>
</dbReference>
<keyword evidence="1" id="KW-1133">Transmembrane helix</keyword>
<dbReference type="PANTHER" id="PTHR34821:SF2">
    <property type="entry name" value="INNER MEMBRANE PROTEIN YDCZ"/>
    <property type="match status" value="1"/>
</dbReference>
<accession>A0ABT4D4E8</accession>
<evidence type="ECO:0000313" key="3">
    <source>
        <dbReference type="Proteomes" id="UP001144612"/>
    </source>
</evidence>
<dbReference type="Proteomes" id="UP001144612">
    <property type="component" value="Unassembled WGS sequence"/>
</dbReference>
<keyword evidence="1" id="KW-0472">Membrane</keyword>